<reference evidence="2" key="1">
    <citation type="journal article" date="2014" name="Int. J. Syst. Evol. Microbiol.">
        <title>Complete genome sequence of Corynebacterium casei LMG S-19264T (=DSM 44701T), isolated from a smear-ripened cheese.</title>
        <authorList>
            <consortium name="US DOE Joint Genome Institute (JGI-PGF)"/>
            <person name="Walter F."/>
            <person name="Albersmeier A."/>
            <person name="Kalinowski J."/>
            <person name="Ruckert C."/>
        </authorList>
    </citation>
    <scope>NUCLEOTIDE SEQUENCE</scope>
    <source>
        <strain evidence="2">CGMCC 1.15330</strain>
    </source>
</reference>
<evidence type="ECO:0000313" key="3">
    <source>
        <dbReference type="Proteomes" id="UP000623067"/>
    </source>
</evidence>
<comment type="caution">
    <text evidence="2">The sequence shown here is derived from an EMBL/GenBank/DDBJ whole genome shotgun (WGS) entry which is preliminary data.</text>
</comment>
<accession>A0A916SYE4</accession>
<keyword evidence="1" id="KW-0812">Transmembrane</keyword>
<keyword evidence="1" id="KW-0472">Membrane</keyword>
<keyword evidence="1" id="KW-1133">Transmembrane helix</keyword>
<reference evidence="2" key="2">
    <citation type="submission" date="2020-09" db="EMBL/GenBank/DDBJ databases">
        <authorList>
            <person name="Sun Q."/>
            <person name="Zhou Y."/>
        </authorList>
    </citation>
    <scope>NUCLEOTIDE SEQUENCE</scope>
    <source>
        <strain evidence="2">CGMCC 1.15330</strain>
    </source>
</reference>
<organism evidence="2 3">
    <name type="scientific">Sphingomonas metalli</name>
    <dbReference type="NCBI Taxonomy" id="1779358"/>
    <lineage>
        <taxon>Bacteria</taxon>
        <taxon>Pseudomonadati</taxon>
        <taxon>Pseudomonadota</taxon>
        <taxon>Alphaproteobacteria</taxon>
        <taxon>Sphingomonadales</taxon>
        <taxon>Sphingomonadaceae</taxon>
        <taxon>Sphingomonas</taxon>
    </lineage>
</organism>
<proteinExistence type="predicted"/>
<feature type="transmembrane region" description="Helical" evidence="1">
    <location>
        <begin position="60"/>
        <end position="81"/>
    </location>
</feature>
<protein>
    <submittedName>
        <fullName evidence="2">Uncharacterized protein</fullName>
    </submittedName>
</protein>
<dbReference type="Proteomes" id="UP000623067">
    <property type="component" value="Unassembled WGS sequence"/>
</dbReference>
<evidence type="ECO:0000313" key="2">
    <source>
        <dbReference type="EMBL" id="GGB22245.1"/>
    </source>
</evidence>
<evidence type="ECO:0000256" key="1">
    <source>
        <dbReference type="SAM" id="Phobius"/>
    </source>
</evidence>
<dbReference type="EMBL" id="BMIH01000001">
    <property type="protein sequence ID" value="GGB22245.1"/>
    <property type="molecule type" value="Genomic_DNA"/>
</dbReference>
<sequence length="104" mass="10668">MARSLQHTPDMRMDRSGEDPLAPVCDHLGAGGKTCGAAFVPSGQALRAIGNAPASGGAPVAATIGGIAMLLWPFAACADMIRAAGRRQPMQRTMPVLTEKSAPL</sequence>
<keyword evidence="3" id="KW-1185">Reference proteome</keyword>
<dbReference type="AlphaFoldDB" id="A0A916SYE4"/>
<gene>
    <name evidence="2" type="ORF">GCM10011380_09770</name>
</gene>
<name>A0A916SYE4_9SPHN</name>